<feature type="transmembrane region" description="Helical" evidence="1">
    <location>
        <begin position="215"/>
        <end position="237"/>
    </location>
</feature>
<feature type="transmembrane region" description="Helical" evidence="1">
    <location>
        <begin position="142"/>
        <end position="164"/>
    </location>
</feature>
<evidence type="ECO:0000313" key="3">
    <source>
        <dbReference type="Proteomes" id="UP000541535"/>
    </source>
</evidence>
<keyword evidence="1" id="KW-0472">Membrane</keyword>
<dbReference type="Proteomes" id="UP000541535">
    <property type="component" value="Unassembled WGS sequence"/>
</dbReference>
<comment type="caution">
    <text evidence="2">The sequence shown here is derived from an EMBL/GenBank/DDBJ whole genome shotgun (WGS) entry which is preliminary data.</text>
</comment>
<feature type="transmembrane region" description="Helical" evidence="1">
    <location>
        <begin position="184"/>
        <end position="209"/>
    </location>
</feature>
<dbReference type="RefSeq" id="WP_183440991.1">
    <property type="nucleotide sequence ID" value="NZ_JACHXD010000005.1"/>
</dbReference>
<keyword evidence="1" id="KW-1133">Transmembrane helix</keyword>
<dbReference type="AlphaFoldDB" id="A0A7W5FU04"/>
<keyword evidence="3" id="KW-1185">Reference proteome</keyword>
<evidence type="ECO:0000256" key="1">
    <source>
        <dbReference type="SAM" id="Phobius"/>
    </source>
</evidence>
<proteinExistence type="predicted"/>
<feature type="transmembrane region" description="Helical" evidence="1">
    <location>
        <begin position="89"/>
        <end position="113"/>
    </location>
</feature>
<dbReference type="InterPro" id="IPR047798">
    <property type="entry name" value="BPSS1780-like"/>
</dbReference>
<gene>
    <name evidence="2" type="ORF">FHS03_002187</name>
</gene>
<protein>
    <submittedName>
        <fullName evidence="2">Uncharacterized protein</fullName>
    </submittedName>
</protein>
<reference evidence="2 3" key="1">
    <citation type="submission" date="2020-08" db="EMBL/GenBank/DDBJ databases">
        <title>Genomic Encyclopedia of Type Strains, Phase III (KMG-III): the genomes of soil and plant-associated and newly described type strains.</title>
        <authorList>
            <person name="Whitman W."/>
        </authorList>
    </citation>
    <scope>NUCLEOTIDE SEQUENCE [LARGE SCALE GENOMIC DNA]</scope>
    <source>
        <strain evidence="2 3">CECT 8897</strain>
    </source>
</reference>
<sequence length="252" mass="27423">MTNLPALTGWHWVKDGFALFRQQPGGMFIPFLGYLLCQVAVLILPQPLGLLVALLLPAVSIGFMQACADIEQGKRVLPAVIQSGFRKPAFPKLVVLGVLHLVAILIAVIVVFVTNGELVDQLRNADPAAPQIQMSNGMAASILLGFVVYIPAAMGLFFSGPLIYWKQMSVGKAIFFSFFAVLRAWRPCVVFLLSWAGIAMVVSLVRIALLGLGTFGALLMQIPVMIVALVLQCSLYVSYRQIFNSPNQETEC</sequence>
<evidence type="ECO:0000313" key="2">
    <source>
        <dbReference type="EMBL" id="MBB3119136.1"/>
    </source>
</evidence>
<name>A0A7W5FU04_9BURK</name>
<dbReference type="NCBIfam" id="NF041043">
    <property type="entry name" value="BPSS1780_fam"/>
    <property type="match status" value="1"/>
</dbReference>
<keyword evidence="1" id="KW-0812">Transmembrane</keyword>
<dbReference type="EMBL" id="JACHXD010000005">
    <property type="protein sequence ID" value="MBB3119136.1"/>
    <property type="molecule type" value="Genomic_DNA"/>
</dbReference>
<organism evidence="2 3">
    <name type="scientific">Pseudoduganella violacea</name>
    <dbReference type="NCBI Taxonomy" id="1715466"/>
    <lineage>
        <taxon>Bacteria</taxon>
        <taxon>Pseudomonadati</taxon>
        <taxon>Pseudomonadota</taxon>
        <taxon>Betaproteobacteria</taxon>
        <taxon>Burkholderiales</taxon>
        <taxon>Oxalobacteraceae</taxon>
        <taxon>Telluria group</taxon>
        <taxon>Pseudoduganella</taxon>
    </lineage>
</organism>
<accession>A0A7W5FU04</accession>